<evidence type="ECO:0000256" key="3">
    <source>
        <dbReference type="ARBA" id="ARBA00022692"/>
    </source>
</evidence>
<feature type="transmembrane region" description="Helical" evidence="6">
    <location>
        <begin position="228"/>
        <end position="251"/>
    </location>
</feature>
<dbReference type="OrthoDB" id="9768837at2"/>
<dbReference type="Proteomes" id="UP000295416">
    <property type="component" value="Unassembled WGS sequence"/>
</dbReference>
<evidence type="ECO:0000313" key="8">
    <source>
        <dbReference type="EMBL" id="TCP29288.1"/>
    </source>
</evidence>
<feature type="transmembrane region" description="Helical" evidence="6">
    <location>
        <begin position="316"/>
        <end position="336"/>
    </location>
</feature>
<comment type="caution">
    <text evidence="8">The sequence shown here is derived from an EMBL/GenBank/DDBJ whole genome shotgun (WGS) entry which is preliminary data.</text>
</comment>
<accession>A0A4R2P521</accession>
<dbReference type="InterPro" id="IPR051449">
    <property type="entry name" value="ABC-2_transporter_component"/>
</dbReference>
<dbReference type="GO" id="GO:0005886">
    <property type="term" value="C:plasma membrane"/>
    <property type="evidence" value="ECO:0007669"/>
    <property type="project" value="UniProtKB-SubCell"/>
</dbReference>
<dbReference type="AlphaFoldDB" id="A0A4R2P521"/>
<evidence type="ECO:0000256" key="6">
    <source>
        <dbReference type="SAM" id="Phobius"/>
    </source>
</evidence>
<feature type="transmembrane region" description="Helical" evidence="6">
    <location>
        <begin position="282"/>
        <end position="304"/>
    </location>
</feature>
<dbReference type="InterPro" id="IPR013525">
    <property type="entry name" value="ABC2_TM"/>
</dbReference>
<keyword evidence="3 6" id="KW-0812">Transmembrane</keyword>
<keyword evidence="4 6" id="KW-1133">Transmembrane helix</keyword>
<dbReference type="GO" id="GO:0140359">
    <property type="term" value="F:ABC-type transporter activity"/>
    <property type="evidence" value="ECO:0007669"/>
    <property type="project" value="InterPro"/>
</dbReference>
<feature type="domain" description="ABC-2 type transporter transmembrane" evidence="7">
    <location>
        <begin position="19"/>
        <end position="390"/>
    </location>
</feature>
<protein>
    <submittedName>
        <fullName evidence="8">ABC-2 type transport system permease protein</fullName>
    </submittedName>
</protein>
<evidence type="ECO:0000256" key="4">
    <source>
        <dbReference type="ARBA" id="ARBA00022989"/>
    </source>
</evidence>
<feature type="transmembrane region" description="Helical" evidence="6">
    <location>
        <begin position="372"/>
        <end position="394"/>
    </location>
</feature>
<keyword evidence="9" id="KW-1185">Reference proteome</keyword>
<dbReference type="Pfam" id="PF12698">
    <property type="entry name" value="ABC2_membrane_3"/>
    <property type="match status" value="1"/>
</dbReference>
<sequence length="420" mass="46384">MNKFWIILTHTYLSKLKSKSFIVTTSIMVVLLIGATNINNIINYFNKDQHDKIAVIDKTGHIYKPLAAQMKKTAADIKLVAFNKGANQAEDKVENGTFTGYMIIKENDKGVPSANYYAMKITDENTSGQVKQALQQIKVMKATQNLGLDPSKVAEVYSPVDFNKTALDKSAKNEKELTQARVIVYVLVLLIYMTVLMYGSMIATEIATEKSSRVMELIVSSVSPVKHMLGKVLAIGLLGLTQYLVFILVGYSSVKAGQSQTANGTFNITNYLDINNLPTETIIFAVVFFFLGYFFYATLLAMIGSLVSRVEDVGQAISPITMLVMATFFIAMYGLFSNPESPFITVMSFIPFFTPIIMFLRIGMLSIPLWEIGISVVIMLASIILLISIGTRIYKGGVLTYNSGSMIKLLKGALKVTKES</sequence>
<evidence type="ECO:0000256" key="5">
    <source>
        <dbReference type="ARBA" id="ARBA00023136"/>
    </source>
</evidence>
<feature type="transmembrane region" description="Helical" evidence="6">
    <location>
        <begin position="182"/>
        <end position="207"/>
    </location>
</feature>
<dbReference type="PANTHER" id="PTHR30294:SF29">
    <property type="entry name" value="MULTIDRUG ABC TRANSPORTER PERMEASE YBHS-RELATED"/>
    <property type="match status" value="1"/>
</dbReference>
<dbReference type="PANTHER" id="PTHR30294">
    <property type="entry name" value="MEMBRANE COMPONENT OF ABC TRANSPORTER YHHJ-RELATED"/>
    <property type="match status" value="1"/>
</dbReference>
<reference evidence="8 9" key="1">
    <citation type="submission" date="2019-03" db="EMBL/GenBank/DDBJ databases">
        <title>Genomic Encyclopedia of Type Strains, Phase IV (KMG-IV): sequencing the most valuable type-strain genomes for metagenomic binning, comparative biology and taxonomic classification.</title>
        <authorList>
            <person name="Goeker M."/>
        </authorList>
    </citation>
    <scope>NUCLEOTIDE SEQUENCE [LARGE SCALE GENOMIC DNA]</scope>
    <source>
        <strain evidence="8 9">DSM 19377</strain>
    </source>
</reference>
<evidence type="ECO:0000259" key="7">
    <source>
        <dbReference type="Pfam" id="PF12698"/>
    </source>
</evidence>
<evidence type="ECO:0000256" key="1">
    <source>
        <dbReference type="ARBA" id="ARBA00004651"/>
    </source>
</evidence>
<evidence type="ECO:0000256" key="2">
    <source>
        <dbReference type="ARBA" id="ARBA00022475"/>
    </source>
</evidence>
<comment type="subcellular location">
    <subcellularLocation>
        <location evidence="1">Cell membrane</location>
        <topology evidence="1">Multi-pass membrane protein</topology>
    </subcellularLocation>
</comment>
<feature type="transmembrane region" description="Helical" evidence="6">
    <location>
        <begin position="21"/>
        <end position="42"/>
    </location>
</feature>
<gene>
    <name evidence="8" type="ORF">EV207_11190</name>
</gene>
<feature type="transmembrane region" description="Helical" evidence="6">
    <location>
        <begin position="342"/>
        <end position="360"/>
    </location>
</feature>
<evidence type="ECO:0000313" key="9">
    <source>
        <dbReference type="Proteomes" id="UP000295416"/>
    </source>
</evidence>
<proteinExistence type="predicted"/>
<dbReference type="RefSeq" id="WP_132745943.1">
    <property type="nucleotide sequence ID" value="NZ_SLXK01000011.1"/>
</dbReference>
<name>A0A4R2P521_9BACL</name>
<dbReference type="EMBL" id="SLXK01000011">
    <property type="protein sequence ID" value="TCP29288.1"/>
    <property type="molecule type" value="Genomic_DNA"/>
</dbReference>
<organism evidence="8 9">
    <name type="scientific">Scopulibacillus darangshiensis</name>
    <dbReference type="NCBI Taxonomy" id="442528"/>
    <lineage>
        <taxon>Bacteria</taxon>
        <taxon>Bacillati</taxon>
        <taxon>Bacillota</taxon>
        <taxon>Bacilli</taxon>
        <taxon>Bacillales</taxon>
        <taxon>Sporolactobacillaceae</taxon>
        <taxon>Scopulibacillus</taxon>
    </lineage>
</organism>
<keyword evidence="2" id="KW-1003">Cell membrane</keyword>
<keyword evidence="5 6" id="KW-0472">Membrane</keyword>